<dbReference type="RefSeq" id="WP_149852701.1">
    <property type="nucleotide sequence ID" value="NZ_VUOB01000054.1"/>
</dbReference>
<dbReference type="InterPro" id="IPR037143">
    <property type="entry name" value="4-PPantetheinyl_Trfase_dom_sf"/>
</dbReference>
<keyword evidence="2 4" id="KW-0808">Transferase</keyword>
<dbReference type="Proteomes" id="UP000323454">
    <property type="component" value="Unassembled WGS sequence"/>
</dbReference>
<evidence type="ECO:0000313" key="4">
    <source>
        <dbReference type="EMBL" id="KAA2255915.1"/>
    </source>
</evidence>
<proteinExistence type="inferred from homology"/>
<dbReference type="Pfam" id="PF01648">
    <property type="entry name" value="ACPS"/>
    <property type="match status" value="1"/>
</dbReference>
<dbReference type="GO" id="GO:0008897">
    <property type="term" value="F:holo-[acyl-carrier-protein] synthase activity"/>
    <property type="evidence" value="ECO:0007669"/>
    <property type="project" value="InterPro"/>
</dbReference>
<accession>A0A5B2WWM9</accession>
<comment type="caution">
    <text evidence="4">The sequence shown here is derived from an EMBL/GenBank/DDBJ whole genome shotgun (WGS) entry which is preliminary data.</text>
</comment>
<dbReference type="AlphaFoldDB" id="A0A5B2WWM9"/>
<evidence type="ECO:0000256" key="2">
    <source>
        <dbReference type="ARBA" id="ARBA00022679"/>
    </source>
</evidence>
<sequence length="253" mass="27243">MSDYLVDVWLIRTDLPEPALAELAEVLDQDERTRAAALAPTGRRAAFVASHAVARLVLGARLDVPPERLRWRRGRHGKPEIAWPATESRVNLSHSGDLAALAVADGRAVGVDIQRHGTDLDAVRLAARYYPAVEACHVAKATEPGERARRFARLWARKEACVKAIGGRLAEGLRLPVCEPVVPGPQGPHLVADLPAPQGFEAAVALAGTAPYRVVTRWWPAGIPVQPEARQHAGCRAQPETMVVQTCSTVASA</sequence>
<name>A0A5B2WWM9_9PSEU</name>
<dbReference type="InterPro" id="IPR008278">
    <property type="entry name" value="4-PPantetheinyl_Trfase_dom"/>
</dbReference>
<evidence type="ECO:0000256" key="1">
    <source>
        <dbReference type="ARBA" id="ARBA00010990"/>
    </source>
</evidence>
<keyword evidence="5" id="KW-1185">Reference proteome</keyword>
<dbReference type="InterPro" id="IPR050559">
    <property type="entry name" value="P-Pant_transferase_sf"/>
</dbReference>
<reference evidence="4 5" key="2">
    <citation type="submission" date="2019-09" db="EMBL/GenBank/DDBJ databases">
        <authorList>
            <person name="Jin C."/>
        </authorList>
    </citation>
    <scope>NUCLEOTIDE SEQUENCE [LARGE SCALE GENOMIC DNA]</scope>
    <source>
        <strain evidence="4 5">AN110305</strain>
    </source>
</reference>
<dbReference type="GO" id="GO:0019878">
    <property type="term" value="P:lysine biosynthetic process via aminoadipic acid"/>
    <property type="evidence" value="ECO:0007669"/>
    <property type="project" value="TreeGrafter"/>
</dbReference>
<dbReference type="GO" id="GO:0005829">
    <property type="term" value="C:cytosol"/>
    <property type="evidence" value="ECO:0007669"/>
    <property type="project" value="TreeGrafter"/>
</dbReference>
<dbReference type="PANTHER" id="PTHR12215:SF10">
    <property type="entry name" value="L-AMINOADIPATE-SEMIALDEHYDE DEHYDROGENASE-PHOSPHOPANTETHEINYL TRANSFERASE"/>
    <property type="match status" value="1"/>
</dbReference>
<dbReference type="EMBL" id="VUOB01000054">
    <property type="protein sequence ID" value="KAA2255915.1"/>
    <property type="molecule type" value="Genomic_DNA"/>
</dbReference>
<dbReference type="GO" id="GO:0000287">
    <property type="term" value="F:magnesium ion binding"/>
    <property type="evidence" value="ECO:0007669"/>
    <property type="project" value="InterPro"/>
</dbReference>
<comment type="similarity">
    <text evidence="1">Belongs to the P-Pant transferase superfamily. Gsp/Sfp/HetI/AcpT family.</text>
</comment>
<evidence type="ECO:0000259" key="3">
    <source>
        <dbReference type="Pfam" id="PF01648"/>
    </source>
</evidence>
<reference evidence="4 5" key="1">
    <citation type="submission" date="2019-09" db="EMBL/GenBank/DDBJ databases">
        <title>Goodfellowia gen. nov., a new genus of the Pseudonocardineae related to Actinoalloteichus, containing Goodfellowia coeruleoviolacea gen. nov., comb. nov. gen. nov., comb. nov.</title>
        <authorList>
            <person name="Labeda D."/>
        </authorList>
    </citation>
    <scope>NUCLEOTIDE SEQUENCE [LARGE SCALE GENOMIC DNA]</scope>
    <source>
        <strain evidence="4 5">AN110305</strain>
    </source>
</reference>
<protein>
    <submittedName>
        <fullName evidence="4">4'-phosphopantetheinyl transferase superfamily protein</fullName>
    </submittedName>
</protein>
<evidence type="ECO:0000313" key="5">
    <source>
        <dbReference type="Proteomes" id="UP000323454"/>
    </source>
</evidence>
<dbReference type="SUPFAM" id="SSF56214">
    <property type="entry name" value="4'-phosphopantetheinyl transferase"/>
    <property type="match status" value="2"/>
</dbReference>
<feature type="domain" description="4'-phosphopantetheinyl transferase" evidence="3">
    <location>
        <begin position="108"/>
        <end position="180"/>
    </location>
</feature>
<dbReference type="Gene3D" id="3.90.470.20">
    <property type="entry name" value="4'-phosphopantetheinyl transferase domain"/>
    <property type="match status" value="1"/>
</dbReference>
<gene>
    <name evidence="4" type="ORF">F0L68_27375</name>
</gene>
<dbReference type="PANTHER" id="PTHR12215">
    <property type="entry name" value="PHOSPHOPANTETHEINE TRANSFERASE"/>
    <property type="match status" value="1"/>
</dbReference>
<dbReference type="OrthoDB" id="190168at2"/>
<organism evidence="4 5">
    <name type="scientific">Solihabitans fulvus</name>
    <dbReference type="NCBI Taxonomy" id="1892852"/>
    <lineage>
        <taxon>Bacteria</taxon>
        <taxon>Bacillati</taxon>
        <taxon>Actinomycetota</taxon>
        <taxon>Actinomycetes</taxon>
        <taxon>Pseudonocardiales</taxon>
        <taxon>Pseudonocardiaceae</taxon>
        <taxon>Solihabitans</taxon>
    </lineage>
</organism>